<feature type="region of interest" description="Disordered" evidence="1">
    <location>
        <begin position="29"/>
        <end position="53"/>
    </location>
</feature>
<dbReference type="InterPro" id="IPR019632">
    <property type="entry name" value="DUF2497"/>
</dbReference>
<evidence type="ECO:0000256" key="1">
    <source>
        <dbReference type="SAM" id="MobiDB-lite"/>
    </source>
</evidence>
<protein>
    <recommendedName>
        <fullName evidence="4">DUF2497 domain-containing protein</fullName>
    </recommendedName>
</protein>
<comment type="caution">
    <text evidence="2">The sequence shown here is derived from an EMBL/GenBank/DDBJ whole genome shotgun (WGS) entry which is preliminary data.</text>
</comment>
<keyword evidence="3" id="KW-1185">Reference proteome</keyword>
<dbReference type="Proteomes" id="UP000630142">
    <property type="component" value="Unassembled WGS sequence"/>
</dbReference>
<gene>
    <name evidence="2" type="ORF">GCM10016234_07010</name>
</gene>
<accession>A0A8J3GKL9</accession>
<evidence type="ECO:0000313" key="2">
    <source>
        <dbReference type="EMBL" id="GHD07983.1"/>
    </source>
</evidence>
<evidence type="ECO:0000313" key="3">
    <source>
        <dbReference type="Proteomes" id="UP000630142"/>
    </source>
</evidence>
<proteinExistence type="predicted"/>
<reference evidence="2" key="2">
    <citation type="submission" date="2020-09" db="EMBL/GenBank/DDBJ databases">
        <authorList>
            <person name="Sun Q."/>
            <person name="Kim S."/>
        </authorList>
    </citation>
    <scope>NUCLEOTIDE SEQUENCE</scope>
    <source>
        <strain evidence="2">KCTC 42249</strain>
    </source>
</reference>
<dbReference type="AlphaFoldDB" id="A0A8J3GKL9"/>
<evidence type="ECO:0008006" key="4">
    <source>
        <dbReference type="Google" id="ProtNLM"/>
    </source>
</evidence>
<name>A0A8J3GKL9_9HYPH</name>
<dbReference type="Pfam" id="PF10691">
    <property type="entry name" value="DUF2497"/>
    <property type="match status" value="1"/>
</dbReference>
<reference evidence="2" key="1">
    <citation type="journal article" date="2014" name="Int. J. Syst. Evol. Microbiol.">
        <title>Complete genome sequence of Corynebacterium casei LMG S-19264T (=DSM 44701T), isolated from a smear-ripened cheese.</title>
        <authorList>
            <consortium name="US DOE Joint Genome Institute (JGI-PGF)"/>
            <person name="Walter F."/>
            <person name="Albersmeier A."/>
            <person name="Kalinowski J."/>
            <person name="Ruckert C."/>
        </authorList>
    </citation>
    <scope>NUCLEOTIDE SEQUENCE</scope>
    <source>
        <strain evidence="2">KCTC 42249</strain>
    </source>
</reference>
<dbReference type="EMBL" id="BMZQ01000001">
    <property type="protein sequence ID" value="GHD07983.1"/>
    <property type="molecule type" value="Genomic_DNA"/>
</dbReference>
<sequence length="240" mass="25658">MTMAQANSVQREPSMEEILASIRRIIEDSDTARPANDGAVAETAAPSEPAEVADIETMRLGVREAASQPRPAPQIDHAAIEQASLLRDRRIAEELRPSLAAVPLSARVAAEPAAVAPSPAAPAAEPVASEPTSASAEPAIQQDPMLTFEDLLEDEMNAAPEAAPVSPLPSIISDRTGRQVAAAFGELSEAFAATRQKSFDEMAEAMLRPMLTDWLDNNLPTLVERLVREEIERIARGPAR</sequence>
<organism evidence="2 3">
    <name type="scientific">Tianweitania populi</name>
    <dbReference type="NCBI Taxonomy" id="1607949"/>
    <lineage>
        <taxon>Bacteria</taxon>
        <taxon>Pseudomonadati</taxon>
        <taxon>Pseudomonadota</taxon>
        <taxon>Alphaproteobacteria</taxon>
        <taxon>Hyphomicrobiales</taxon>
        <taxon>Phyllobacteriaceae</taxon>
        <taxon>Tianweitania</taxon>
    </lineage>
</organism>